<organism evidence="1">
    <name type="scientific">Acerihabitans sp. KWT182</name>
    <dbReference type="NCBI Taxonomy" id="3157919"/>
    <lineage>
        <taxon>Bacteria</taxon>
        <taxon>Pseudomonadati</taxon>
        <taxon>Pseudomonadota</taxon>
        <taxon>Gammaproteobacteria</taxon>
        <taxon>Enterobacterales</taxon>
        <taxon>Pectobacteriaceae</taxon>
        <taxon>Acerihabitans</taxon>
    </lineage>
</organism>
<name>A0AAU7QG09_9GAMM</name>
<reference evidence="1" key="1">
    <citation type="submission" date="2024-06" db="EMBL/GenBank/DDBJ databases">
        <authorList>
            <person name="Coelho C."/>
            <person name="Bento M."/>
            <person name="Garcia E."/>
            <person name="Camelo A."/>
            <person name="Brandao I."/>
            <person name="Espirito Santo C."/>
            <person name="Trovao J."/>
            <person name="Verissimo A."/>
            <person name="Costa J."/>
            <person name="Tiago I."/>
        </authorList>
    </citation>
    <scope>NUCLEOTIDE SEQUENCE</scope>
    <source>
        <strain evidence="1">KWT182</strain>
    </source>
</reference>
<protein>
    <submittedName>
        <fullName evidence="1">Uncharacterized protein</fullName>
    </submittedName>
</protein>
<gene>
    <name evidence="1" type="ORF">ABK905_00350</name>
</gene>
<sequence length="83" mass="9381">MAHDIVRLSQDLFGAIAARLHKGGIGIGYMALRIRHRHQGGIVWENIFVLGDRQIATHAKTLQKEVLELKIWNLIGTARQNIM</sequence>
<accession>A0AAU7QG09</accession>
<dbReference type="EMBL" id="CP157947">
    <property type="protein sequence ID" value="XBS72030.1"/>
    <property type="molecule type" value="Genomic_DNA"/>
</dbReference>
<dbReference type="AlphaFoldDB" id="A0AAU7QG09"/>
<proteinExistence type="predicted"/>
<evidence type="ECO:0000313" key="1">
    <source>
        <dbReference type="EMBL" id="XBS72030.1"/>
    </source>
</evidence>